<accession>A0ABT3ZGZ8</accession>
<organism evidence="1 2">
    <name type="scientific">Hoeflea algicola</name>
    <dbReference type="NCBI Taxonomy" id="2983763"/>
    <lineage>
        <taxon>Bacteria</taxon>
        <taxon>Pseudomonadati</taxon>
        <taxon>Pseudomonadota</taxon>
        <taxon>Alphaproteobacteria</taxon>
        <taxon>Hyphomicrobiales</taxon>
        <taxon>Rhizobiaceae</taxon>
        <taxon>Hoeflea</taxon>
    </lineage>
</organism>
<evidence type="ECO:0000313" key="2">
    <source>
        <dbReference type="Proteomes" id="UP001073227"/>
    </source>
</evidence>
<gene>
    <name evidence="1" type="ORF">OEG84_25100</name>
</gene>
<comment type="caution">
    <text evidence="1">The sequence shown here is derived from an EMBL/GenBank/DDBJ whole genome shotgun (WGS) entry which is preliminary data.</text>
</comment>
<dbReference type="Proteomes" id="UP001073227">
    <property type="component" value="Unassembled WGS sequence"/>
</dbReference>
<dbReference type="EMBL" id="JAOVZR010000004">
    <property type="protein sequence ID" value="MCY0150886.1"/>
    <property type="molecule type" value="Genomic_DNA"/>
</dbReference>
<keyword evidence="2" id="KW-1185">Reference proteome</keyword>
<protein>
    <submittedName>
        <fullName evidence="1">Uncharacterized protein</fullName>
    </submittedName>
</protein>
<sequence>MLEAAVAELNAAQLEDYKRAAAYVALVTICEPEDAERRFDLASEVLKSAGITKITVPDIQAVIEGSSGAPKDMACALMDASDVNR</sequence>
<evidence type="ECO:0000313" key="1">
    <source>
        <dbReference type="EMBL" id="MCY0150886.1"/>
    </source>
</evidence>
<name>A0ABT3ZGZ8_9HYPH</name>
<dbReference type="RefSeq" id="WP_267656625.1">
    <property type="nucleotide sequence ID" value="NZ_JAOVZR010000004.1"/>
</dbReference>
<reference evidence="1" key="1">
    <citation type="submission" date="2022-10" db="EMBL/GenBank/DDBJ databases">
        <title>Hoeflea sp. G2-23, isolated from marine algae.</title>
        <authorList>
            <person name="Kristyanto S."/>
            <person name="Kim J.M."/>
            <person name="Jeon C.O."/>
        </authorList>
    </citation>
    <scope>NUCLEOTIDE SEQUENCE</scope>
    <source>
        <strain evidence="1">G2-23</strain>
    </source>
</reference>
<proteinExistence type="predicted"/>